<dbReference type="InterPro" id="IPR056336">
    <property type="entry name" value="YVC1_C"/>
</dbReference>
<reference evidence="5" key="1">
    <citation type="submission" date="2023-01" db="EMBL/GenBank/DDBJ databases">
        <title>The chitinases involved in constricting ring structure development in the nematode-trapping fungus Drechslerella dactyloides.</title>
        <authorList>
            <person name="Wang R."/>
            <person name="Zhang L."/>
            <person name="Tang P."/>
            <person name="Li S."/>
            <person name="Liang L."/>
        </authorList>
    </citation>
    <scope>NUCLEOTIDE SEQUENCE</scope>
    <source>
        <strain evidence="5">YMF1.00031</strain>
    </source>
</reference>
<dbReference type="PANTHER" id="PTHR35859">
    <property type="entry name" value="NONSELECTIVE CATION CHANNEL PROTEIN"/>
    <property type="match status" value="1"/>
</dbReference>
<sequence>MSFFGFDTTLPRDRASNAPHPKQAPGFSQQRDAFAGLSRNESTDDKSYDFEDTYDGLGDELDERDDAFNDETFGGSSSAAGKDFDFFGSTAKVANAINEEQLLYARGPKKSIPQPSQQSPVQQRPTKQPLSYAAATKPKAVARHQIPTEIPELKPEMSLWQTTSPEATPTKSMSAHAAAHFRHVEETQAAPMAAPAPAAAAPAQRKYKSLEEVEAEILAKKQAKLAAASQPVQQPPVPPQPQSQLQPQQPPQPQLNQQDGWPGRPMQPFPQHPQMMPPPQHLQQPQMELPFPPRAMPPPQQNQRPPPPNDRVPEHLQRAPMPQAPGQIPFPQLQPGQPFPNNSNMQFPMGMMPPPPHGPQFVAMPPTGQQQMVHMSDEEKAKYLEEQSKRLKRNHKIAQLSRYNGLMTPSDKNFITRIQLQQLVSVNEDSFNEDFYYQVYMAIRARNNPQQPLNQFAQTYLGQQGARGGRARRQDNHLLRMQQQVQRAVAAAKARPKASQLVLEGSLGKISFSNVKTPKPLLSIKKQDSTGVADSNQKTSHSTFAGIDRRSILAAAEDIYRCLLELDSHERKHPGPNLAGHQPDAATVQWLETRDALVQKLWRSMRILEPFKEESSAPHPFIAILSVKKAKEAIPRVFRYIDIEQRITILTMITISLDQVDVIKDGRYPPDAVALPPETRRKIEGFSQYVLPPLLSYVAEAQLSLITGLLGILIDRVNLLLLSQTQIGLAFLTMFTSRAEIIKQAGLADDEQVLKWTQTYDRLFAILEDHLLEIFPPHGAQVDDMYVWQFLASMAVGANMQQQQKMVGAVKDRVNENVQASKTLPQEMGQQKLANTNLFLRALGLDIDIYQLQTYFIEIIDTPFTFDQLRTTTFSSRLRPLITSLSNNCHHPAIVAALLCCKATFASEDDDRGLNESRGFAAEIVAWRFCAHLNQFSEVIDYLCYEIPDEKKLSQSRRESAEESTPLLESSRDLDLDGGPAKHLFAGLSTLELAVVCDAKKFLSQRTVQNVVNGIWDGSIVFWHDLRPESQKRASLYNPKKTDPYCRLRVPRYQRVFEAIFNIIFLALYYGVLVERDGDKVSVMEWCLNVMFLSFCYEEVSQITDAGALFYTADFWSWADILIIIIYTVFFVFRMVGLARQDVGLIDTSFDVLSLEALLLLPRIFSLFSLTPFFGTLVPALRQMTKDFLKFLALVIILYLGFLTTFTLLARDSFTLGEMTWLLIKVFFGSSFLGFEMMQRISPVLGAPLMLIFVTMTNILLITSLISLLSNSLSAVMSNARDEYLFMFSTFVLESATSSSRLTYFQPPLNLLSLAVRPLRLILPAPQLRALRIKLLKATHFPLVAVIILYEKVRGGPEGTSLRERVFTIGGPRSFRTTLKAQVDKKDLRLQARALMGNKYDGQSDRQFPPSTPGTAGTATFPRSPMGLPTRDDLTFVEGMMLRGEDDNADAGVVTVQDLTAQMEHLKAILNQRMDELSSLAKGGAGTSGQK</sequence>
<feature type="compositionally biased region" description="Polar residues" evidence="1">
    <location>
        <begin position="159"/>
        <end position="173"/>
    </location>
</feature>
<keyword evidence="2" id="KW-1133">Transmembrane helix</keyword>
<name>A0AAD6J3T7_DREDA</name>
<dbReference type="Pfam" id="PF23317">
    <property type="entry name" value="YVC1_C"/>
    <property type="match status" value="1"/>
</dbReference>
<feature type="transmembrane region" description="Helical" evidence="2">
    <location>
        <begin position="1191"/>
        <end position="1210"/>
    </location>
</feature>
<gene>
    <name evidence="5" type="ORF">Dda_2382</name>
</gene>
<evidence type="ECO:0000313" key="5">
    <source>
        <dbReference type="EMBL" id="KAJ6263810.1"/>
    </source>
</evidence>
<feature type="domain" description="mRNA decay factor PAT1" evidence="3">
    <location>
        <begin position="1"/>
        <end position="848"/>
    </location>
</feature>
<feature type="transmembrane region" description="Helical" evidence="2">
    <location>
        <begin position="1157"/>
        <end position="1179"/>
    </location>
</feature>
<feature type="region of interest" description="Disordered" evidence="1">
    <location>
        <begin position="105"/>
        <end position="208"/>
    </location>
</feature>
<feature type="region of interest" description="Disordered" evidence="1">
    <location>
        <begin position="1400"/>
        <end position="1429"/>
    </location>
</feature>
<comment type="caution">
    <text evidence="5">The sequence shown here is derived from an EMBL/GenBank/DDBJ whole genome shotgun (WGS) entry which is preliminary data.</text>
</comment>
<evidence type="ECO:0000313" key="6">
    <source>
        <dbReference type="Proteomes" id="UP001221413"/>
    </source>
</evidence>
<proteinExistence type="predicted"/>
<evidence type="ECO:0000256" key="2">
    <source>
        <dbReference type="SAM" id="Phobius"/>
    </source>
</evidence>
<dbReference type="Proteomes" id="UP001221413">
    <property type="component" value="Unassembled WGS sequence"/>
</dbReference>
<dbReference type="PANTHER" id="PTHR35859:SF5">
    <property type="entry name" value="ION TRANSPORT DOMAIN-CONTAINING PROTEIN"/>
    <property type="match status" value="1"/>
</dbReference>
<feature type="region of interest" description="Disordered" evidence="1">
    <location>
        <begin position="1"/>
        <end position="81"/>
    </location>
</feature>
<feature type="compositionally biased region" description="Acidic residues" evidence="1">
    <location>
        <begin position="50"/>
        <end position="69"/>
    </location>
</feature>
<feature type="compositionally biased region" description="Pro residues" evidence="1">
    <location>
        <begin position="265"/>
        <end position="280"/>
    </location>
</feature>
<feature type="compositionally biased region" description="Low complexity" evidence="1">
    <location>
        <begin position="110"/>
        <end position="125"/>
    </location>
</feature>
<keyword evidence="2" id="KW-0812">Transmembrane</keyword>
<protein>
    <submittedName>
        <fullName evidence="5">Uncharacterized protein</fullName>
    </submittedName>
</protein>
<feature type="region of interest" description="Disordered" evidence="1">
    <location>
        <begin position="222"/>
        <end position="346"/>
    </location>
</feature>
<accession>A0AAD6J3T7</accession>
<feature type="compositionally biased region" description="Low complexity" evidence="1">
    <location>
        <begin position="189"/>
        <end position="203"/>
    </location>
</feature>
<keyword evidence="2" id="KW-0472">Membrane</keyword>
<evidence type="ECO:0000259" key="4">
    <source>
        <dbReference type="Pfam" id="PF23317"/>
    </source>
</evidence>
<feature type="domain" description="Calcium channel YVC1-like C-terminal transmembrane" evidence="4">
    <location>
        <begin position="1064"/>
        <end position="1353"/>
    </location>
</feature>
<feature type="transmembrane region" description="Helical" evidence="2">
    <location>
        <begin position="1247"/>
        <end position="1269"/>
    </location>
</feature>
<dbReference type="EMBL" id="JAQGDS010000002">
    <property type="protein sequence ID" value="KAJ6263810.1"/>
    <property type="molecule type" value="Genomic_DNA"/>
</dbReference>
<feature type="transmembrane region" description="Helical" evidence="2">
    <location>
        <begin position="1115"/>
        <end position="1136"/>
    </location>
</feature>
<feature type="transmembrane region" description="Helical" evidence="2">
    <location>
        <begin position="1222"/>
        <end position="1241"/>
    </location>
</feature>
<feature type="compositionally biased region" description="Pro residues" evidence="1">
    <location>
        <begin position="290"/>
        <end position="310"/>
    </location>
</feature>
<feature type="compositionally biased region" description="Low complexity" evidence="1">
    <location>
        <begin position="1413"/>
        <end position="1422"/>
    </location>
</feature>
<organism evidence="5 6">
    <name type="scientific">Drechslerella dactyloides</name>
    <name type="common">Nematode-trapping fungus</name>
    <name type="synonym">Arthrobotrys dactyloides</name>
    <dbReference type="NCBI Taxonomy" id="74499"/>
    <lineage>
        <taxon>Eukaryota</taxon>
        <taxon>Fungi</taxon>
        <taxon>Dikarya</taxon>
        <taxon>Ascomycota</taxon>
        <taxon>Pezizomycotina</taxon>
        <taxon>Orbiliomycetes</taxon>
        <taxon>Orbiliales</taxon>
        <taxon>Orbiliaceae</taxon>
        <taxon>Drechslerella</taxon>
    </lineage>
</organism>
<dbReference type="InterPro" id="IPR052971">
    <property type="entry name" value="TRP_calcium_channel"/>
</dbReference>
<dbReference type="InterPro" id="IPR019167">
    <property type="entry name" value="PAT1_dom"/>
</dbReference>
<keyword evidence="6" id="KW-1185">Reference proteome</keyword>
<feature type="transmembrane region" description="Helical" evidence="2">
    <location>
        <begin position="1056"/>
        <end position="1074"/>
    </location>
</feature>
<evidence type="ECO:0000259" key="3">
    <source>
        <dbReference type="Pfam" id="PF09770"/>
    </source>
</evidence>
<feature type="compositionally biased region" description="Low complexity" evidence="1">
    <location>
        <begin position="325"/>
        <end position="346"/>
    </location>
</feature>
<dbReference type="Pfam" id="PF09770">
    <property type="entry name" value="PAT1"/>
    <property type="match status" value="1"/>
</dbReference>
<evidence type="ECO:0000256" key="1">
    <source>
        <dbReference type="SAM" id="MobiDB-lite"/>
    </source>
</evidence>